<dbReference type="InterPro" id="IPR004481">
    <property type="entry name" value="K/Na/Ca-exchanger"/>
</dbReference>
<feature type="domain" description="Sodium/calcium exchanger membrane region" evidence="7">
    <location>
        <begin position="207"/>
        <end position="352"/>
    </location>
</feature>
<feature type="domain" description="Sodium/calcium exchanger membrane region" evidence="7">
    <location>
        <begin position="21"/>
        <end position="163"/>
    </location>
</feature>
<dbReference type="GO" id="GO:0006874">
    <property type="term" value="P:intracellular calcium ion homeostasis"/>
    <property type="evidence" value="ECO:0007669"/>
    <property type="project" value="TreeGrafter"/>
</dbReference>
<dbReference type="PANTHER" id="PTHR10846">
    <property type="entry name" value="SODIUM/POTASSIUM/CALCIUM EXCHANGER"/>
    <property type="match status" value="1"/>
</dbReference>
<feature type="transmembrane region" description="Helical" evidence="6">
    <location>
        <begin position="203"/>
        <end position="222"/>
    </location>
</feature>
<feature type="transmembrane region" description="Helical" evidence="6">
    <location>
        <begin position="18"/>
        <end position="40"/>
    </location>
</feature>
<dbReference type="Proteomes" id="UP000001880">
    <property type="component" value="Chromosome"/>
</dbReference>
<name>D0LUW4_HALO1</name>
<keyword evidence="2 6" id="KW-0812">Transmembrane</keyword>
<dbReference type="InterPro" id="IPR004837">
    <property type="entry name" value="NaCa_Exmemb"/>
</dbReference>
<gene>
    <name evidence="8" type="ordered locus">Hoch_1450</name>
</gene>
<evidence type="ECO:0000313" key="8">
    <source>
        <dbReference type="EMBL" id="ACY14004.1"/>
    </source>
</evidence>
<evidence type="ECO:0000256" key="5">
    <source>
        <dbReference type="SAM" id="MobiDB-lite"/>
    </source>
</evidence>
<organism evidence="8 9">
    <name type="scientific">Haliangium ochraceum (strain DSM 14365 / JCM 11303 / SMP-2)</name>
    <dbReference type="NCBI Taxonomy" id="502025"/>
    <lineage>
        <taxon>Bacteria</taxon>
        <taxon>Pseudomonadati</taxon>
        <taxon>Myxococcota</taxon>
        <taxon>Polyangia</taxon>
        <taxon>Haliangiales</taxon>
        <taxon>Kofleriaceae</taxon>
        <taxon>Haliangium</taxon>
    </lineage>
</organism>
<dbReference type="GO" id="GO:0008273">
    <property type="term" value="F:calcium, potassium:sodium antiporter activity"/>
    <property type="evidence" value="ECO:0007669"/>
    <property type="project" value="TreeGrafter"/>
</dbReference>
<evidence type="ECO:0000256" key="1">
    <source>
        <dbReference type="ARBA" id="ARBA00004141"/>
    </source>
</evidence>
<dbReference type="KEGG" id="hoh:Hoch_1450"/>
<feature type="transmembrane region" description="Helical" evidence="6">
    <location>
        <begin position="306"/>
        <end position="323"/>
    </location>
</feature>
<dbReference type="Gene3D" id="1.20.1420.30">
    <property type="entry name" value="NCX, central ion-binding region"/>
    <property type="match status" value="2"/>
</dbReference>
<sequence length="355" mass="36239">MPAILCTGIRMALLEQPLWVAIVVFAAAVGAITAAGTRMAKLADRLADCTGLGEAITGGVLLGASTSLSGIITSVSTAAQGFPELAFSNAVGGIAAQTMFLAIADITYRRANLEHAAASLTNLIQAALLVALLSVPLLSASTPAWTIGGVHPGSLVLLGAYLLGVRLAKDTHSQPLWGATPTDETRLDEPEEASGNRASLRRLGLRFALLALVVGASGYALGESGIALASKTGLSETLVGSMLTAVATSLPELVTTVAAVRRGALTLAVGGIIGGNTFDVLLIAASDIAYRDGSLYHAGVSAGPSFLIHATILMTAVLLLGLLRRERHGIANIGFESLLVLLIYGACTAMLFFGL</sequence>
<comment type="subcellular location">
    <subcellularLocation>
        <location evidence="1">Membrane</location>
        <topology evidence="1">Multi-pass membrane protein</topology>
    </subcellularLocation>
</comment>
<dbReference type="Pfam" id="PF01699">
    <property type="entry name" value="Na_Ca_ex"/>
    <property type="match status" value="2"/>
</dbReference>
<feature type="transmembrane region" description="Helical" evidence="6">
    <location>
        <begin position="267"/>
        <end position="286"/>
    </location>
</feature>
<evidence type="ECO:0000256" key="3">
    <source>
        <dbReference type="ARBA" id="ARBA00022989"/>
    </source>
</evidence>
<feature type="transmembrane region" description="Helical" evidence="6">
    <location>
        <begin position="85"/>
        <end position="104"/>
    </location>
</feature>
<evidence type="ECO:0000313" key="9">
    <source>
        <dbReference type="Proteomes" id="UP000001880"/>
    </source>
</evidence>
<dbReference type="PANTHER" id="PTHR10846:SF8">
    <property type="entry name" value="INNER MEMBRANE PROTEIN YRBG"/>
    <property type="match status" value="1"/>
</dbReference>
<feature type="transmembrane region" description="Helical" evidence="6">
    <location>
        <begin position="116"/>
        <end position="138"/>
    </location>
</feature>
<keyword evidence="4 6" id="KW-0472">Membrane</keyword>
<evidence type="ECO:0000256" key="6">
    <source>
        <dbReference type="SAM" id="Phobius"/>
    </source>
</evidence>
<dbReference type="HOGENOM" id="CLU_007948_2_0_7"/>
<keyword evidence="3 6" id="KW-1133">Transmembrane helix</keyword>
<dbReference type="AlphaFoldDB" id="D0LUW4"/>
<feature type="transmembrane region" description="Helical" evidence="6">
    <location>
        <begin position="52"/>
        <end position="73"/>
    </location>
</feature>
<evidence type="ECO:0000256" key="2">
    <source>
        <dbReference type="ARBA" id="ARBA00022692"/>
    </source>
</evidence>
<proteinExistence type="predicted"/>
<feature type="transmembrane region" description="Helical" evidence="6">
    <location>
        <begin position="144"/>
        <end position="164"/>
    </location>
</feature>
<keyword evidence="9" id="KW-1185">Reference proteome</keyword>
<dbReference type="InterPro" id="IPR044880">
    <property type="entry name" value="NCX_ion-bd_dom_sf"/>
</dbReference>
<protein>
    <submittedName>
        <fullName evidence="8">Sodium/calcium exchanger membrane region</fullName>
    </submittedName>
</protein>
<feature type="region of interest" description="Disordered" evidence="5">
    <location>
        <begin position="174"/>
        <end position="193"/>
    </location>
</feature>
<evidence type="ECO:0000259" key="7">
    <source>
        <dbReference type="Pfam" id="PF01699"/>
    </source>
</evidence>
<dbReference type="EMBL" id="CP001804">
    <property type="protein sequence ID" value="ACY14004.1"/>
    <property type="molecule type" value="Genomic_DNA"/>
</dbReference>
<dbReference type="GO" id="GO:0005886">
    <property type="term" value="C:plasma membrane"/>
    <property type="evidence" value="ECO:0007669"/>
    <property type="project" value="TreeGrafter"/>
</dbReference>
<accession>D0LUW4</accession>
<dbReference type="eggNOG" id="COG0530">
    <property type="taxonomic scope" value="Bacteria"/>
</dbReference>
<evidence type="ECO:0000256" key="4">
    <source>
        <dbReference type="ARBA" id="ARBA00023136"/>
    </source>
</evidence>
<reference evidence="8 9" key="1">
    <citation type="journal article" date="2010" name="Stand. Genomic Sci.">
        <title>Complete genome sequence of Haliangium ochraceum type strain (SMP-2).</title>
        <authorList>
            <consortium name="US DOE Joint Genome Institute (JGI-PGF)"/>
            <person name="Ivanova N."/>
            <person name="Daum C."/>
            <person name="Lang E."/>
            <person name="Abt B."/>
            <person name="Kopitz M."/>
            <person name="Saunders E."/>
            <person name="Lapidus A."/>
            <person name="Lucas S."/>
            <person name="Glavina Del Rio T."/>
            <person name="Nolan M."/>
            <person name="Tice H."/>
            <person name="Copeland A."/>
            <person name="Cheng J.F."/>
            <person name="Chen F."/>
            <person name="Bruce D."/>
            <person name="Goodwin L."/>
            <person name="Pitluck S."/>
            <person name="Mavromatis K."/>
            <person name="Pati A."/>
            <person name="Mikhailova N."/>
            <person name="Chen A."/>
            <person name="Palaniappan K."/>
            <person name="Land M."/>
            <person name="Hauser L."/>
            <person name="Chang Y.J."/>
            <person name="Jeffries C.D."/>
            <person name="Detter J.C."/>
            <person name="Brettin T."/>
            <person name="Rohde M."/>
            <person name="Goker M."/>
            <person name="Bristow J."/>
            <person name="Markowitz V."/>
            <person name="Eisen J.A."/>
            <person name="Hugenholtz P."/>
            <person name="Kyrpides N.C."/>
            <person name="Klenk H.P."/>
        </authorList>
    </citation>
    <scope>NUCLEOTIDE SEQUENCE [LARGE SCALE GENOMIC DNA]</scope>
    <source>
        <strain evidence="9">DSM 14365 / CIP 107738 / JCM 11303 / AJ 13395 / SMP-2</strain>
    </source>
</reference>
<feature type="transmembrane region" description="Helical" evidence="6">
    <location>
        <begin position="335"/>
        <end position="354"/>
    </location>
</feature>
<dbReference type="GO" id="GO:0005262">
    <property type="term" value="F:calcium channel activity"/>
    <property type="evidence" value="ECO:0007669"/>
    <property type="project" value="TreeGrafter"/>
</dbReference>
<feature type="transmembrane region" description="Helical" evidence="6">
    <location>
        <begin position="242"/>
        <end position="260"/>
    </location>
</feature>
<dbReference type="STRING" id="502025.Hoch_1450"/>